<dbReference type="Proteomes" id="UP001165060">
    <property type="component" value="Unassembled WGS sequence"/>
</dbReference>
<dbReference type="Gene3D" id="3.30.530.20">
    <property type="match status" value="1"/>
</dbReference>
<feature type="non-terminal residue" evidence="2">
    <location>
        <position position="1"/>
    </location>
</feature>
<organism evidence="2 3">
    <name type="scientific">Tetraparma gracilis</name>
    <dbReference type="NCBI Taxonomy" id="2962635"/>
    <lineage>
        <taxon>Eukaryota</taxon>
        <taxon>Sar</taxon>
        <taxon>Stramenopiles</taxon>
        <taxon>Ochrophyta</taxon>
        <taxon>Bolidophyceae</taxon>
        <taxon>Parmales</taxon>
        <taxon>Triparmaceae</taxon>
        <taxon>Tetraparma</taxon>
    </lineage>
</organism>
<dbReference type="InterPro" id="IPR023393">
    <property type="entry name" value="START-like_dom_sf"/>
</dbReference>
<protein>
    <recommendedName>
        <fullName evidence="1">START domain-containing protein</fullName>
    </recommendedName>
</protein>
<keyword evidence="3" id="KW-1185">Reference proteome</keyword>
<dbReference type="InterPro" id="IPR002913">
    <property type="entry name" value="START_lipid-bd_dom"/>
</dbReference>
<comment type="caution">
    <text evidence="2">The sequence shown here is derived from an EMBL/GenBank/DDBJ whole genome shotgun (WGS) entry which is preliminary data.</text>
</comment>
<gene>
    <name evidence="2" type="ORF">TeGR_g6889</name>
</gene>
<proteinExistence type="predicted"/>
<evidence type="ECO:0000259" key="1">
    <source>
        <dbReference type="PROSITE" id="PS50848"/>
    </source>
</evidence>
<name>A0ABQ6NBX1_9STRA</name>
<reference evidence="2 3" key="1">
    <citation type="journal article" date="2023" name="Commun. Biol.">
        <title>Genome analysis of Parmales, the sister group of diatoms, reveals the evolutionary specialization of diatoms from phago-mixotrophs to photoautotrophs.</title>
        <authorList>
            <person name="Ban H."/>
            <person name="Sato S."/>
            <person name="Yoshikawa S."/>
            <person name="Yamada K."/>
            <person name="Nakamura Y."/>
            <person name="Ichinomiya M."/>
            <person name="Sato N."/>
            <person name="Blanc-Mathieu R."/>
            <person name="Endo H."/>
            <person name="Kuwata A."/>
            <person name="Ogata H."/>
        </authorList>
    </citation>
    <scope>NUCLEOTIDE SEQUENCE [LARGE SCALE GENOMIC DNA]</scope>
</reference>
<dbReference type="EMBL" id="BRYB01006754">
    <property type="protein sequence ID" value="GMI56305.1"/>
    <property type="molecule type" value="Genomic_DNA"/>
</dbReference>
<feature type="domain" description="START" evidence="1">
    <location>
        <begin position="1"/>
        <end position="137"/>
    </location>
</feature>
<dbReference type="PROSITE" id="PS50848">
    <property type="entry name" value="START"/>
    <property type="match status" value="1"/>
</dbReference>
<accession>A0ABQ6NBX1</accession>
<dbReference type="Pfam" id="PF01852">
    <property type="entry name" value="START"/>
    <property type="match status" value="1"/>
</dbReference>
<sequence>IVDAPIAQVAAWELAKMSRENMKGHVEFGGLDRDLVKTNDHQNIFHVVFDLSIPTFLPRQWVSRIVWKWDTGKKELTVVADSVEHTDFPERKEYLRTSSTVLYQYKQEAEVGELPQTKVNFTQQVDLGGRIPKWVMNRQGVSQLMYLSKMRERFDRSLELDGKKRGELVEMIRRHGRDGVEYSEEEEEIVAGGLTWFKAFDGL</sequence>
<feature type="non-terminal residue" evidence="2">
    <location>
        <position position="203"/>
    </location>
</feature>
<evidence type="ECO:0000313" key="3">
    <source>
        <dbReference type="Proteomes" id="UP001165060"/>
    </source>
</evidence>
<dbReference type="SUPFAM" id="SSF55961">
    <property type="entry name" value="Bet v1-like"/>
    <property type="match status" value="1"/>
</dbReference>
<evidence type="ECO:0000313" key="2">
    <source>
        <dbReference type="EMBL" id="GMI56305.1"/>
    </source>
</evidence>